<sequence>MATFFQCLQSFPILDCLLSYLSATDSAIVLGVTGLLYSAGNNAYARYVDICRDIPEYANWMRKMISKGHTVLLIGKDLEEIELSYKYPLSYWREHDRSHARSLWLVALTTKMTKEGLRKANLLSAMDEDGDIVDIPTFPEHYLRCCHIGGGCMNALCFPSLLSLSYNIPLPSPWPDCAYDMMEKRSWHILSRDRDSNIDLFYLPNYCSEDMLFDEATEASEPYFSAIFGSRAPFDEPIAIPYINMVDGEVRVSITDPYKDDMIETSNYVEWTGEQWCEESDMDTFVFAFYQARVFPRGRGIYRHRYQFMAIEFTGLDRDLRRN</sequence>
<name>A0A1B8AJN8_FUSPO</name>
<organism evidence="1 2">
    <name type="scientific">Fusarium poae</name>
    <dbReference type="NCBI Taxonomy" id="36050"/>
    <lineage>
        <taxon>Eukaryota</taxon>
        <taxon>Fungi</taxon>
        <taxon>Dikarya</taxon>
        <taxon>Ascomycota</taxon>
        <taxon>Pezizomycotina</taxon>
        <taxon>Sordariomycetes</taxon>
        <taxon>Hypocreomycetidae</taxon>
        <taxon>Hypocreales</taxon>
        <taxon>Nectriaceae</taxon>
        <taxon>Fusarium</taxon>
    </lineage>
</organism>
<gene>
    <name evidence="1" type="ORF">FPOA_06909</name>
</gene>
<comment type="caution">
    <text evidence="1">The sequence shown here is derived from an EMBL/GenBank/DDBJ whole genome shotgun (WGS) entry which is preliminary data.</text>
</comment>
<dbReference type="AlphaFoldDB" id="A0A1B8AJN8"/>
<protein>
    <submittedName>
        <fullName evidence="1">Uncharacterized protein</fullName>
    </submittedName>
</protein>
<keyword evidence="2" id="KW-1185">Reference proteome</keyword>
<evidence type="ECO:0000313" key="1">
    <source>
        <dbReference type="EMBL" id="OBS20551.1"/>
    </source>
</evidence>
<proteinExistence type="predicted"/>
<reference evidence="1 2" key="1">
    <citation type="submission" date="2016-06" db="EMBL/GenBank/DDBJ databases">
        <title>Living apart together: crosstalk between the core and supernumerary genomes in a fungal plant pathogen.</title>
        <authorList>
            <person name="Vanheule A."/>
            <person name="Audenaert K."/>
            <person name="Warris S."/>
            <person name="Van De Geest H."/>
            <person name="Schijlen E."/>
            <person name="Hofte M."/>
            <person name="De Saeger S."/>
            <person name="Haesaert G."/>
            <person name="Waalwijk C."/>
            <person name="Van Der Lee T."/>
        </authorList>
    </citation>
    <scope>NUCLEOTIDE SEQUENCE [LARGE SCALE GENOMIC DNA]</scope>
    <source>
        <strain evidence="1 2">2516</strain>
    </source>
</reference>
<dbReference type="Proteomes" id="UP000091967">
    <property type="component" value="Unassembled WGS sequence"/>
</dbReference>
<evidence type="ECO:0000313" key="2">
    <source>
        <dbReference type="Proteomes" id="UP000091967"/>
    </source>
</evidence>
<dbReference type="OrthoDB" id="4763277at2759"/>
<dbReference type="EMBL" id="LYXU01000003">
    <property type="protein sequence ID" value="OBS20551.1"/>
    <property type="molecule type" value="Genomic_DNA"/>
</dbReference>
<accession>A0A1B8AJN8</accession>